<dbReference type="SUPFAM" id="SSF82199">
    <property type="entry name" value="SET domain"/>
    <property type="match status" value="1"/>
</dbReference>
<dbReference type="PROSITE" id="PS50868">
    <property type="entry name" value="POST_SET"/>
    <property type="match status" value="1"/>
</dbReference>
<evidence type="ECO:0008006" key="8">
    <source>
        <dbReference type="Google" id="ProtNLM"/>
    </source>
</evidence>
<keyword evidence="7" id="KW-1185">Reference proteome</keyword>
<organism evidence="6 7">
    <name type="scientific">Podila minutissima</name>
    <dbReference type="NCBI Taxonomy" id="64525"/>
    <lineage>
        <taxon>Eukaryota</taxon>
        <taxon>Fungi</taxon>
        <taxon>Fungi incertae sedis</taxon>
        <taxon>Mucoromycota</taxon>
        <taxon>Mortierellomycotina</taxon>
        <taxon>Mortierellomycetes</taxon>
        <taxon>Mortierellales</taxon>
        <taxon>Mortierellaceae</taxon>
        <taxon>Podila</taxon>
    </lineage>
</organism>
<accession>A0A9P5VQF1</accession>
<feature type="domain" description="Post-SET" evidence="5">
    <location>
        <begin position="153"/>
        <end position="169"/>
    </location>
</feature>
<protein>
    <recommendedName>
        <fullName evidence="8">SET domain-containing protein</fullName>
    </recommendedName>
</protein>
<keyword evidence="2" id="KW-0808">Transferase</keyword>
<proteinExistence type="predicted"/>
<evidence type="ECO:0000256" key="1">
    <source>
        <dbReference type="ARBA" id="ARBA00022603"/>
    </source>
</evidence>
<dbReference type="GO" id="GO:0008168">
    <property type="term" value="F:methyltransferase activity"/>
    <property type="evidence" value="ECO:0007669"/>
    <property type="project" value="UniProtKB-KW"/>
</dbReference>
<dbReference type="InterPro" id="IPR003616">
    <property type="entry name" value="Post-SET_dom"/>
</dbReference>
<evidence type="ECO:0000259" key="4">
    <source>
        <dbReference type="PROSITE" id="PS50280"/>
    </source>
</evidence>
<reference evidence="6" key="1">
    <citation type="journal article" date="2020" name="Fungal Divers.">
        <title>Resolving the Mortierellaceae phylogeny through synthesis of multi-gene phylogenetics and phylogenomics.</title>
        <authorList>
            <person name="Vandepol N."/>
            <person name="Liber J."/>
            <person name="Desiro A."/>
            <person name="Na H."/>
            <person name="Kennedy M."/>
            <person name="Barry K."/>
            <person name="Grigoriev I.V."/>
            <person name="Miller A.N."/>
            <person name="O'Donnell K."/>
            <person name="Stajich J.E."/>
            <person name="Bonito G."/>
        </authorList>
    </citation>
    <scope>NUCLEOTIDE SEQUENCE</scope>
    <source>
        <strain evidence="6">NVP1</strain>
    </source>
</reference>
<evidence type="ECO:0000256" key="2">
    <source>
        <dbReference type="ARBA" id="ARBA00022679"/>
    </source>
</evidence>
<dbReference type="Pfam" id="PF00856">
    <property type="entry name" value="SET"/>
    <property type="match status" value="1"/>
</dbReference>
<dbReference type="Proteomes" id="UP000696485">
    <property type="component" value="Unassembled WGS sequence"/>
</dbReference>
<evidence type="ECO:0000256" key="3">
    <source>
        <dbReference type="ARBA" id="ARBA00022691"/>
    </source>
</evidence>
<evidence type="ECO:0000313" key="7">
    <source>
        <dbReference type="Proteomes" id="UP000696485"/>
    </source>
</evidence>
<feature type="domain" description="SET" evidence="4">
    <location>
        <begin position="36"/>
        <end position="141"/>
    </location>
</feature>
<dbReference type="Gene3D" id="2.170.270.10">
    <property type="entry name" value="SET domain"/>
    <property type="match status" value="1"/>
</dbReference>
<dbReference type="PROSITE" id="PS50280">
    <property type="entry name" value="SET"/>
    <property type="match status" value="1"/>
</dbReference>
<evidence type="ECO:0000259" key="5">
    <source>
        <dbReference type="PROSITE" id="PS50868"/>
    </source>
</evidence>
<dbReference type="AlphaFoldDB" id="A0A9P5VQF1"/>
<dbReference type="InterPro" id="IPR046341">
    <property type="entry name" value="SET_dom_sf"/>
</dbReference>
<comment type="caution">
    <text evidence="6">The sequence shown here is derived from an EMBL/GenBank/DDBJ whole genome shotgun (WGS) entry which is preliminary data.</text>
</comment>
<dbReference type="InterPro" id="IPR001214">
    <property type="entry name" value="SET_dom"/>
</dbReference>
<dbReference type="GO" id="GO:0032259">
    <property type="term" value="P:methylation"/>
    <property type="evidence" value="ECO:0007669"/>
    <property type="project" value="UniProtKB-KW"/>
</dbReference>
<gene>
    <name evidence="6" type="ORF">BG006_007329</name>
</gene>
<dbReference type="EMBL" id="JAAAUY010000046">
    <property type="protein sequence ID" value="KAF9336818.1"/>
    <property type="molecule type" value="Genomic_DNA"/>
</dbReference>
<dbReference type="SMART" id="SM00317">
    <property type="entry name" value="SET"/>
    <property type="match status" value="1"/>
</dbReference>
<name>A0A9P5VQF1_9FUNG</name>
<keyword evidence="3" id="KW-0949">S-adenosyl-L-methionine</keyword>
<sequence length="183" mass="20671">MAINIANKVPNSEKNMGLPAESRLFPCKTLIKEVICDNRPYPTIPINVSYGKGLQATHDCPVGTVMEKFEGIVVEYSELGSDDIPYVLNFFHDGQWRWLLASTPAIYANHSCQPNAKINGQQEIVAIRPIKAGEQVLFVYNNDTEDQLWDPLWTFDCKCGAKNCQGLINTYRPWEPVHEQSVE</sequence>
<evidence type="ECO:0000313" key="6">
    <source>
        <dbReference type="EMBL" id="KAF9336818.1"/>
    </source>
</evidence>
<keyword evidence="1" id="KW-0489">Methyltransferase</keyword>